<keyword evidence="1" id="KW-1133">Transmembrane helix</keyword>
<dbReference type="InterPro" id="IPR021762">
    <property type="entry name" value="DUF3325"/>
</dbReference>
<evidence type="ECO:0000313" key="3">
    <source>
        <dbReference type="Proteomes" id="UP000635278"/>
    </source>
</evidence>
<feature type="transmembrane region" description="Helical" evidence="1">
    <location>
        <begin position="35"/>
        <end position="51"/>
    </location>
</feature>
<comment type="caution">
    <text evidence="2">The sequence shown here is derived from an EMBL/GenBank/DDBJ whole genome shotgun (WGS) entry which is preliminary data.</text>
</comment>
<dbReference type="EMBL" id="WOTB01000002">
    <property type="protein sequence ID" value="NHN83308.1"/>
    <property type="molecule type" value="Genomic_DNA"/>
</dbReference>
<accession>A0ABX0JKK4</accession>
<dbReference type="Proteomes" id="UP000635278">
    <property type="component" value="Unassembled WGS sequence"/>
</dbReference>
<dbReference type="Pfam" id="PF11804">
    <property type="entry name" value="DUF3325"/>
    <property type="match status" value="1"/>
</dbReference>
<keyword evidence="1" id="KW-0812">Transmembrane</keyword>
<feature type="transmembrane region" description="Helical" evidence="1">
    <location>
        <begin position="63"/>
        <end position="87"/>
    </location>
</feature>
<sequence>MIFLIGLLAVLLLALTTHRDAATLTLRPLSSQHRLILRGIAFLLLALQLTLQIRNSDSTAFALIEWTGLFSVEALFAAVICTVLRRWREPLSYKQRKFGSLS</sequence>
<gene>
    <name evidence="2" type="ORF">GOB93_01465</name>
</gene>
<evidence type="ECO:0000256" key="1">
    <source>
        <dbReference type="SAM" id="Phobius"/>
    </source>
</evidence>
<evidence type="ECO:0000313" key="2">
    <source>
        <dbReference type="EMBL" id="NHN83308.1"/>
    </source>
</evidence>
<proteinExistence type="predicted"/>
<keyword evidence="1" id="KW-0472">Membrane</keyword>
<organism evidence="2 3">
    <name type="scientific">Acetobacter musti</name>
    <dbReference type="NCBI Taxonomy" id="864732"/>
    <lineage>
        <taxon>Bacteria</taxon>
        <taxon>Pseudomonadati</taxon>
        <taxon>Pseudomonadota</taxon>
        <taxon>Alphaproteobacteria</taxon>
        <taxon>Acetobacterales</taxon>
        <taxon>Acetobacteraceae</taxon>
        <taxon>Acetobacter</taxon>
    </lineage>
</organism>
<name>A0ABX0JKK4_9PROT</name>
<protein>
    <submittedName>
        <fullName evidence="2">DUF3325 family protein</fullName>
    </submittedName>
</protein>
<reference evidence="2 3" key="1">
    <citation type="journal article" date="2020" name="Int. J. Syst. Evol. Microbiol.">
        <title>Novel acetic acid bacteria from cider fermentations: Acetobacter conturbans sp. nov. and Acetobacter fallax sp. nov.</title>
        <authorList>
            <person name="Sombolestani A.S."/>
            <person name="Cleenwerck I."/>
            <person name="Cnockaert M."/>
            <person name="Borremans W."/>
            <person name="Wieme A.D."/>
            <person name="De Vuyst L."/>
            <person name="Vandamme P."/>
        </authorList>
    </citation>
    <scope>NUCLEOTIDE SEQUENCE [LARGE SCALE GENOMIC DNA]</scope>
    <source>
        <strain evidence="2 3">LMG 30640</strain>
    </source>
</reference>
<dbReference type="RefSeq" id="WP_173581757.1">
    <property type="nucleotide sequence ID" value="NZ_WOTB01000002.1"/>
</dbReference>
<keyword evidence="3" id="KW-1185">Reference proteome</keyword>